<evidence type="ECO:0000256" key="1">
    <source>
        <dbReference type="SAM" id="Phobius"/>
    </source>
</evidence>
<keyword evidence="3" id="KW-1185">Reference proteome</keyword>
<dbReference type="GeneID" id="12414780"/>
<sequence length="493" mass="55741">MRPSFYDFKKTSLRVFSILILIIFILSGVGMAYQTIQVSQLVPSDYENLNVMGYVYVSPNYKVSICGIVFNNQGKPIPSATIYILSSGKVIASTETLTNGFFNITVKYAHDLYLLVKYNGLERSINISSIISPNGIIFLYKQEKGGPIVNQTLSFYNVSLFRNAFYPSYLYNAEMVIMSNNNLVIFPHDNSNITLEFVHSSYILNYTIITPLKSLNLSLRALTPIYITVNIPPMTNCIIVPVHIYYNLSLTILPSPIYSNVSLTILPSPNALPREFNFTIQYSNYTIIYSKIMPNFITFLSIFMLFLPFVIIYLAYTSFARLRSTGELEFILARPITKCKIFISRFFANVLIATISSFLLITTTAMIFSIKIGLYLPIHVILVISLIPLSSLLSYLAITYMYSTIIKSGAIVLGLGFFTYIITQIVTLVIGIITNTYNEITNYLVPGSLQYYIQGWVTGDNVKVNVELEIISTILWIIIPSIISYVIVKKRDM</sequence>
<dbReference type="InterPro" id="IPR008969">
    <property type="entry name" value="CarboxyPept-like_regulatory"/>
</dbReference>
<dbReference type="EMBL" id="CP002426">
    <property type="protein sequence ID" value="ADX82104.1"/>
    <property type="molecule type" value="Genomic_DNA"/>
</dbReference>
<dbReference type="AlphaFoldDB" id="F0NNR8"/>
<dbReference type="RefSeq" id="WP_014512269.1">
    <property type="nucleotide sequence ID" value="NC_017275.1"/>
</dbReference>
<dbReference type="SUPFAM" id="SSF49464">
    <property type="entry name" value="Carboxypeptidase regulatory domain-like"/>
    <property type="match status" value="1"/>
</dbReference>
<feature type="transmembrane region" description="Helical" evidence="1">
    <location>
        <begin position="346"/>
        <end position="368"/>
    </location>
</feature>
<reference evidence="2 3" key="1">
    <citation type="journal article" date="2011" name="J. Bacteriol.">
        <title>Genome analyses of icelandic strains of Sulfolobus islandicus, model organisms for genetic and virus-host interaction studies.</title>
        <authorList>
            <person name="Guo L."/>
            <person name="Brugger K."/>
            <person name="Liu C."/>
            <person name="Shah S.A."/>
            <person name="Zheng H."/>
            <person name="Zhu Y."/>
            <person name="Wang S."/>
            <person name="Lillestol R.K."/>
            <person name="Chen L."/>
            <person name="Frank J."/>
            <person name="Prangishvili D."/>
            <person name="Paulin L."/>
            <person name="She Q."/>
            <person name="Huang L."/>
            <person name="Garrett R.A."/>
        </authorList>
    </citation>
    <scope>NUCLEOTIDE SEQUENCE [LARGE SCALE GENOMIC DNA]</scope>
    <source>
        <strain evidence="2 3">HVE10/4</strain>
    </source>
</reference>
<dbReference type="PANTHER" id="PTHR43471">
    <property type="entry name" value="ABC TRANSPORTER PERMEASE"/>
    <property type="match status" value="1"/>
</dbReference>
<keyword evidence="1" id="KW-1133">Transmembrane helix</keyword>
<organism evidence="2 3">
    <name type="scientific">Saccharolobus islandicus (strain HVE10/4)</name>
    <name type="common">Sulfolobus islandicus</name>
    <dbReference type="NCBI Taxonomy" id="930943"/>
    <lineage>
        <taxon>Archaea</taxon>
        <taxon>Thermoproteota</taxon>
        <taxon>Thermoprotei</taxon>
        <taxon>Sulfolobales</taxon>
        <taxon>Sulfolobaceae</taxon>
        <taxon>Saccharolobus</taxon>
    </lineage>
</organism>
<evidence type="ECO:0000313" key="3">
    <source>
        <dbReference type="Proteomes" id="UP000006395"/>
    </source>
</evidence>
<keyword evidence="1" id="KW-0472">Membrane</keyword>
<feature type="transmembrane region" description="Helical" evidence="1">
    <location>
        <begin position="470"/>
        <end position="488"/>
    </location>
</feature>
<feature type="transmembrane region" description="Helical" evidence="1">
    <location>
        <begin position="12"/>
        <end position="33"/>
    </location>
</feature>
<proteinExistence type="predicted"/>
<feature type="transmembrane region" description="Helical" evidence="1">
    <location>
        <begin position="374"/>
        <end position="398"/>
    </location>
</feature>
<dbReference type="KEGG" id="sih:SiH_0749"/>
<gene>
    <name evidence="2" type="ordered locus">SiH_0749</name>
</gene>
<accession>F0NNR8</accession>
<feature type="transmembrane region" description="Helical" evidence="1">
    <location>
        <begin position="296"/>
        <end position="316"/>
    </location>
</feature>
<dbReference type="GO" id="GO:0140359">
    <property type="term" value="F:ABC-type transporter activity"/>
    <property type="evidence" value="ECO:0007669"/>
    <property type="project" value="InterPro"/>
</dbReference>
<name>F0NNR8_SACI0</name>
<dbReference type="Pfam" id="PF12679">
    <property type="entry name" value="ABC2_membrane_2"/>
    <property type="match status" value="1"/>
</dbReference>
<evidence type="ECO:0000313" key="2">
    <source>
        <dbReference type="EMBL" id="ADX82104.1"/>
    </source>
</evidence>
<dbReference type="HOGENOM" id="CLU_527494_0_0_2"/>
<keyword evidence="1" id="KW-0812">Transmembrane</keyword>
<dbReference type="Proteomes" id="UP000006395">
    <property type="component" value="Chromosome"/>
</dbReference>
<feature type="transmembrane region" description="Helical" evidence="1">
    <location>
        <begin position="410"/>
        <end position="433"/>
    </location>
</feature>
<protein>
    <submittedName>
        <fullName evidence="2">Uncharacterized protein</fullName>
    </submittedName>
</protein>
<dbReference type="GO" id="GO:0005886">
    <property type="term" value="C:plasma membrane"/>
    <property type="evidence" value="ECO:0007669"/>
    <property type="project" value="UniProtKB-SubCell"/>
</dbReference>